<evidence type="ECO:0000313" key="5">
    <source>
        <dbReference type="EMBL" id="ELW65078.1"/>
    </source>
</evidence>
<dbReference type="PANTHER" id="PTHR15036:SF89">
    <property type="entry name" value="NEUREXIN 1, ISOFORM F"/>
    <property type="match status" value="1"/>
</dbReference>
<dbReference type="FunFam" id="2.10.25.10:FF:000137">
    <property type="entry name" value="neurexin-2-beta isoform X1"/>
    <property type="match status" value="1"/>
</dbReference>
<dbReference type="Proteomes" id="UP000011518">
    <property type="component" value="Unassembled WGS sequence"/>
</dbReference>
<protein>
    <submittedName>
        <fullName evidence="5">Neurexin-2-alpha</fullName>
    </submittedName>
</protein>
<evidence type="ECO:0000259" key="4">
    <source>
        <dbReference type="PROSITE" id="PS50026"/>
    </source>
</evidence>
<reference evidence="6" key="2">
    <citation type="journal article" date="2013" name="Nat. Commun.">
        <title>Genome of the Chinese tree shrew.</title>
        <authorList>
            <person name="Fan Y."/>
            <person name="Huang Z.Y."/>
            <person name="Cao C.C."/>
            <person name="Chen C.S."/>
            <person name="Chen Y.X."/>
            <person name="Fan D.D."/>
            <person name="He J."/>
            <person name="Hou H.L."/>
            <person name="Hu L."/>
            <person name="Hu X.T."/>
            <person name="Jiang X.T."/>
            <person name="Lai R."/>
            <person name="Lang Y.S."/>
            <person name="Liang B."/>
            <person name="Liao S.G."/>
            <person name="Mu D."/>
            <person name="Ma Y.Y."/>
            <person name="Niu Y.Y."/>
            <person name="Sun X.Q."/>
            <person name="Xia J.Q."/>
            <person name="Xiao J."/>
            <person name="Xiong Z.Q."/>
            <person name="Xu L."/>
            <person name="Yang L."/>
            <person name="Zhang Y."/>
            <person name="Zhao W."/>
            <person name="Zhao X.D."/>
            <person name="Zheng Y.T."/>
            <person name="Zhou J.M."/>
            <person name="Zhu Y.B."/>
            <person name="Zhang G.J."/>
            <person name="Wang J."/>
            <person name="Yao Y.G."/>
        </authorList>
    </citation>
    <scope>NUCLEOTIDE SEQUENCE [LARGE SCALE GENOMIC DNA]</scope>
</reference>
<gene>
    <name evidence="5" type="ORF">TREES_T100019358</name>
</gene>
<dbReference type="SUPFAM" id="SSF57196">
    <property type="entry name" value="EGF/Laminin"/>
    <property type="match status" value="1"/>
</dbReference>
<dbReference type="InParanoid" id="L9KQU9"/>
<dbReference type="PANTHER" id="PTHR15036">
    <property type="entry name" value="PIKACHURIN-LIKE PROTEIN"/>
    <property type="match status" value="1"/>
</dbReference>
<dbReference type="PROSITE" id="PS50025">
    <property type="entry name" value="LAM_G_DOMAIN"/>
    <property type="match status" value="1"/>
</dbReference>
<sequence length="218" mass="22444">MQVASDLFVGGIPPDVRLSALTLSTVKYEPPFRGLLANLKLGERPPALLGSQGLRGAAADPLCAPARNPCANGGLCTVLAPGEVGCDCSHTGFGGKFCSEVTLAVGSGGLPCGREAERGPLPHGPGRGLLHGLQLVVVMSLKGSMGLVVLGLSTGSLWRGPEDDRVLTVLRGGGRERRSQRCAPADKSLSEACTLGALGKWSPIPISFAKPARPDDLF</sequence>
<feature type="domain" description="EGF-like" evidence="4">
    <location>
        <begin position="59"/>
        <end position="99"/>
    </location>
</feature>
<dbReference type="AlphaFoldDB" id="L9KQU9"/>
<dbReference type="Gene3D" id="2.10.25.10">
    <property type="entry name" value="Laminin"/>
    <property type="match status" value="1"/>
</dbReference>
<name>L9KQU9_TUPCH</name>
<keyword evidence="6" id="KW-1185">Reference proteome</keyword>
<dbReference type="InterPro" id="IPR000742">
    <property type="entry name" value="EGF"/>
</dbReference>
<accession>L9KQU9</accession>
<evidence type="ECO:0000313" key="6">
    <source>
        <dbReference type="Proteomes" id="UP000011518"/>
    </source>
</evidence>
<proteinExistence type="predicted"/>
<dbReference type="EMBL" id="KB320702">
    <property type="protein sequence ID" value="ELW65078.1"/>
    <property type="molecule type" value="Genomic_DNA"/>
</dbReference>
<keyword evidence="1" id="KW-0325">Glycoprotein</keyword>
<feature type="domain" description="Laminin G" evidence="3">
    <location>
        <begin position="1"/>
        <end position="63"/>
    </location>
</feature>
<organism evidence="5 6">
    <name type="scientific">Tupaia chinensis</name>
    <name type="common">Chinese tree shrew</name>
    <name type="synonym">Tupaia belangeri chinensis</name>
    <dbReference type="NCBI Taxonomy" id="246437"/>
    <lineage>
        <taxon>Eukaryota</taxon>
        <taxon>Metazoa</taxon>
        <taxon>Chordata</taxon>
        <taxon>Craniata</taxon>
        <taxon>Vertebrata</taxon>
        <taxon>Euteleostomi</taxon>
        <taxon>Mammalia</taxon>
        <taxon>Eutheria</taxon>
        <taxon>Euarchontoglires</taxon>
        <taxon>Scandentia</taxon>
        <taxon>Tupaiidae</taxon>
        <taxon>Tupaia</taxon>
    </lineage>
</organism>
<reference evidence="6" key="1">
    <citation type="submission" date="2012-07" db="EMBL/GenBank/DDBJ databases">
        <title>Genome of the Chinese tree shrew, a rising model animal genetically related to primates.</title>
        <authorList>
            <person name="Zhang G."/>
            <person name="Fan Y."/>
            <person name="Yao Y."/>
            <person name="Huang Z."/>
        </authorList>
    </citation>
    <scope>NUCLEOTIDE SEQUENCE [LARGE SCALE GENOMIC DNA]</scope>
</reference>
<keyword evidence="2" id="KW-0245">EGF-like domain</keyword>
<dbReference type="InterPro" id="IPR001791">
    <property type="entry name" value="Laminin_G"/>
</dbReference>
<evidence type="ECO:0000256" key="1">
    <source>
        <dbReference type="ARBA" id="ARBA00023180"/>
    </source>
</evidence>
<dbReference type="PROSITE" id="PS50026">
    <property type="entry name" value="EGF_3"/>
    <property type="match status" value="1"/>
</dbReference>
<evidence type="ECO:0000256" key="2">
    <source>
        <dbReference type="PROSITE-ProRule" id="PRU00076"/>
    </source>
</evidence>
<evidence type="ECO:0000259" key="3">
    <source>
        <dbReference type="PROSITE" id="PS50025"/>
    </source>
</evidence>
<dbReference type="STRING" id="246437.L9KQU9"/>
<comment type="caution">
    <text evidence="2">Lacks conserved residue(s) required for the propagation of feature annotation.</text>
</comment>
<dbReference type="InterPro" id="IPR050372">
    <property type="entry name" value="Neurexin-related_CASP"/>
</dbReference>